<proteinExistence type="inferred from homology"/>
<evidence type="ECO:0000256" key="5">
    <source>
        <dbReference type="ARBA" id="ARBA00022989"/>
    </source>
</evidence>
<dbReference type="GO" id="GO:0048280">
    <property type="term" value="P:vesicle fusion with Golgi apparatus"/>
    <property type="evidence" value="ECO:0007669"/>
    <property type="project" value="TreeGrafter"/>
</dbReference>
<comment type="similarity">
    <text evidence="1">Belongs to the VTI1 family.</text>
</comment>
<dbReference type="GO" id="GO:0042147">
    <property type="term" value="P:retrograde transport, endosome to Golgi"/>
    <property type="evidence" value="ECO:0007669"/>
    <property type="project" value="TreeGrafter"/>
</dbReference>
<dbReference type="GO" id="GO:0006896">
    <property type="term" value="P:Golgi to vacuole transport"/>
    <property type="evidence" value="ECO:0007669"/>
    <property type="project" value="TreeGrafter"/>
</dbReference>
<name>A0A0K8T6F6_LYGHE</name>
<evidence type="ECO:0000256" key="10">
    <source>
        <dbReference type="SAM" id="Phobius"/>
    </source>
</evidence>
<dbReference type="GO" id="GO:0005794">
    <property type="term" value="C:Golgi apparatus"/>
    <property type="evidence" value="ECO:0007669"/>
    <property type="project" value="InterPro"/>
</dbReference>
<dbReference type="PIRSF" id="PIRSF028865">
    <property type="entry name" value="Membrin-2"/>
    <property type="match status" value="1"/>
</dbReference>
<keyword evidence="6 9" id="KW-0175">Coiled coil</keyword>
<sequence>MSTANLIDQYEQQYAVSTADFTAKIAKLASVDRGEKKFLVQELEKQIEELKELLEQMELEVREADPSARPKLKTRIDSYRVELTRLEEEFKIKNSVNSVNDGYSSSELFGELSLREEQKQRLLDSSETMERTNNKLAASYSVLLETEEMGHGVLRDLHSQRETIQKSRSRLRETDADLSRSSRLLHAMLAQSRQHKLILSSVAVVLSIVILFSIYVAVLKS</sequence>
<dbReference type="GO" id="GO:0016236">
    <property type="term" value="P:macroautophagy"/>
    <property type="evidence" value="ECO:0007669"/>
    <property type="project" value="TreeGrafter"/>
</dbReference>
<evidence type="ECO:0000259" key="11">
    <source>
        <dbReference type="Pfam" id="PF05008"/>
    </source>
</evidence>
<evidence type="ECO:0000256" key="6">
    <source>
        <dbReference type="ARBA" id="ARBA00023054"/>
    </source>
</evidence>
<dbReference type="InterPro" id="IPR010989">
    <property type="entry name" value="SNARE"/>
</dbReference>
<dbReference type="GO" id="GO:0005829">
    <property type="term" value="C:cytosol"/>
    <property type="evidence" value="ECO:0007669"/>
    <property type="project" value="GOC"/>
</dbReference>
<dbReference type="GO" id="GO:0031902">
    <property type="term" value="C:late endosome membrane"/>
    <property type="evidence" value="ECO:0007669"/>
    <property type="project" value="TreeGrafter"/>
</dbReference>
<gene>
    <name evidence="13" type="primary">VTI1A_1</name>
    <name evidence="13" type="ORF">g.45232</name>
</gene>
<dbReference type="AlphaFoldDB" id="A0A0K8T6F6"/>
<dbReference type="SUPFAM" id="SSF47661">
    <property type="entry name" value="t-snare proteins"/>
    <property type="match status" value="1"/>
</dbReference>
<feature type="coiled-coil region" evidence="9">
    <location>
        <begin position="33"/>
        <end position="89"/>
    </location>
</feature>
<dbReference type="PANTHER" id="PTHR21230">
    <property type="entry name" value="VESICLE TRANSPORT V-SNARE PROTEIN VTI1-RELATED"/>
    <property type="match status" value="1"/>
</dbReference>
<evidence type="ECO:0000256" key="4">
    <source>
        <dbReference type="ARBA" id="ARBA00022927"/>
    </source>
</evidence>
<dbReference type="PANTHER" id="PTHR21230:SF26">
    <property type="entry name" value="VESICLE TRANSPORT THROUGH INTERACTION WITH T-SNARES HOMOLOG 1A"/>
    <property type="match status" value="1"/>
</dbReference>
<keyword evidence="5 10" id="KW-1133">Transmembrane helix</keyword>
<evidence type="ECO:0000256" key="3">
    <source>
        <dbReference type="ARBA" id="ARBA00022692"/>
    </source>
</evidence>
<dbReference type="InterPro" id="IPR038407">
    <property type="entry name" value="v-SNARE_N_sf"/>
</dbReference>
<dbReference type="GO" id="GO:0012507">
    <property type="term" value="C:ER to Golgi transport vesicle membrane"/>
    <property type="evidence" value="ECO:0007669"/>
    <property type="project" value="TreeGrafter"/>
</dbReference>
<evidence type="ECO:0000256" key="2">
    <source>
        <dbReference type="ARBA" id="ARBA00022448"/>
    </source>
</evidence>
<protein>
    <submittedName>
        <fullName evidence="13">Vesicle transport through interaction with t-SNAREs 1A</fullName>
    </submittedName>
</protein>
<dbReference type="Pfam" id="PF05008">
    <property type="entry name" value="V-SNARE"/>
    <property type="match status" value="1"/>
</dbReference>
<evidence type="ECO:0000313" key="12">
    <source>
        <dbReference type="EMBL" id="JAG61112.1"/>
    </source>
</evidence>
<dbReference type="EMBL" id="GDHC01014984">
    <property type="protein sequence ID" value="JAQ03645.1"/>
    <property type="molecule type" value="Transcribed_RNA"/>
</dbReference>
<comment type="subcellular location">
    <subcellularLocation>
        <location evidence="8">Prevacuolar compartment membrane</location>
        <topology evidence="8">Single-pass type IV membrane protein</topology>
    </subcellularLocation>
</comment>
<dbReference type="InterPro" id="IPR027027">
    <property type="entry name" value="GOSR2/Membrin/Bos1"/>
</dbReference>
<dbReference type="InterPro" id="IPR007705">
    <property type="entry name" value="Vesicle_trsprt_v-SNARE_N"/>
</dbReference>
<dbReference type="GO" id="GO:0005789">
    <property type="term" value="C:endoplasmic reticulum membrane"/>
    <property type="evidence" value="ECO:0007669"/>
    <property type="project" value="TreeGrafter"/>
</dbReference>
<dbReference type="GO" id="GO:0006886">
    <property type="term" value="P:intracellular protein transport"/>
    <property type="evidence" value="ECO:0007669"/>
    <property type="project" value="InterPro"/>
</dbReference>
<dbReference type="FunFam" id="1.20.58.400:FF:000001">
    <property type="entry name" value="Vesicle transport through interaction with t-SNAREs homolog 1A"/>
    <property type="match status" value="1"/>
</dbReference>
<keyword evidence="7 10" id="KW-0472">Membrane</keyword>
<dbReference type="GO" id="GO:0031201">
    <property type="term" value="C:SNARE complex"/>
    <property type="evidence" value="ECO:0007669"/>
    <property type="project" value="TreeGrafter"/>
</dbReference>
<dbReference type="Gene3D" id="1.20.5.110">
    <property type="match status" value="1"/>
</dbReference>
<evidence type="ECO:0000256" key="7">
    <source>
        <dbReference type="ARBA" id="ARBA00023136"/>
    </source>
</evidence>
<dbReference type="Pfam" id="PF12352">
    <property type="entry name" value="V-SNARE_C"/>
    <property type="match status" value="1"/>
</dbReference>
<dbReference type="GO" id="GO:0005484">
    <property type="term" value="F:SNAP receptor activity"/>
    <property type="evidence" value="ECO:0007669"/>
    <property type="project" value="InterPro"/>
</dbReference>
<feature type="transmembrane region" description="Helical" evidence="10">
    <location>
        <begin position="197"/>
        <end position="218"/>
    </location>
</feature>
<reference evidence="13" key="2">
    <citation type="journal article" date="2016" name="Gigascience">
        <title>De novo construction of an expanded transcriptome assembly for the western tarnished plant bug, Lygus hesperus.</title>
        <authorList>
            <person name="Tassone E.E."/>
            <person name="Geib S.M."/>
            <person name="Hall B."/>
            <person name="Fabrick J.A."/>
            <person name="Brent C.S."/>
            <person name="Hull J.J."/>
        </authorList>
    </citation>
    <scope>NUCLEOTIDE SEQUENCE</scope>
</reference>
<dbReference type="SUPFAM" id="SSF58038">
    <property type="entry name" value="SNARE fusion complex"/>
    <property type="match status" value="1"/>
</dbReference>
<reference evidence="12" key="1">
    <citation type="submission" date="2014-09" db="EMBL/GenBank/DDBJ databases">
        <authorList>
            <person name="Magalhaes I.L.F."/>
            <person name="Oliveira U."/>
            <person name="Santos F.R."/>
            <person name="Vidigal T.H.D.A."/>
            <person name="Brescovit A.D."/>
            <person name="Santos A.J."/>
        </authorList>
    </citation>
    <scope>NUCLEOTIDE SEQUENCE</scope>
</reference>
<evidence type="ECO:0000313" key="13">
    <source>
        <dbReference type="EMBL" id="JAQ03645.1"/>
    </source>
</evidence>
<evidence type="ECO:0000256" key="8">
    <source>
        <dbReference type="ARBA" id="ARBA00060376"/>
    </source>
</evidence>
<dbReference type="GO" id="GO:0006891">
    <property type="term" value="P:intra-Golgi vesicle-mediated transport"/>
    <property type="evidence" value="ECO:0007669"/>
    <property type="project" value="TreeGrafter"/>
</dbReference>
<dbReference type="GO" id="GO:0000149">
    <property type="term" value="F:SNARE binding"/>
    <property type="evidence" value="ECO:0007669"/>
    <property type="project" value="TreeGrafter"/>
</dbReference>
<evidence type="ECO:0000256" key="9">
    <source>
        <dbReference type="SAM" id="Coils"/>
    </source>
</evidence>
<keyword evidence="3 10" id="KW-0812">Transmembrane</keyword>
<dbReference type="FunFam" id="1.20.5.110:FF:000002">
    <property type="entry name" value="Vesicle transport through interaction with t-SNAREsB"/>
    <property type="match status" value="1"/>
</dbReference>
<evidence type="ECO:0000256" key="1">
    <source>
        <dbReference type="ARBA" id="ARBA00006108"/>
    </source>
</evidence>
<feature type="domain" description="Vesicle transport v-SNARE N-terminal" evidence="11">
    <location>
        <begin position="6"/>
        <end position="92"/>
    </location>
</feature>
<dbReference type="Gene3D" id="1.20.58.400">
    <property type="entry name" value="t-snare proteins"/>
    <property type="match status" value="1"/>
</dbReference>
<accession>A0A0K8T6F6</accession>
<organism evidence="12">
    <name type="scientific">Lygus hesperus</name>
    <name type="common">Western plant bug</name>
    <dbReference type="NCBI Taxonomy" id="30085"/>
    <lineage>
        <taxon>Eukaryota</taxon>
        <taxon>Metazoa</taxon>
        <taxon>Ecdysozoa</taxon>
        <taxon>Arthropoda</taxon>
        <taxon>Hexapoda</taxon>
        <taxon>Insecta</taxon>
        <taxon>Pterygota</taxon>
        <taxon>Neoptera</taxon>
        <taxon>Paraneoptera</taxon>
        <taxon>Hemiptera</taxon>
        <taxon>Heteroptera</taxon>
        <taxon>Panheteroptera</taxon>
        <taxon>Cimicomorpha</taxon>
        <taxon>Miridae</taxon>
        <taxon>Mirini</taxon>
        <taxon>Lygus</taxon>
    </lineage>
</organism>
<dbReference type="EMBL" id="GBRD01004709">
    <property type="protein sequence ID" value="JAG61112.1"/>
    <property type="molecule type" value="Transcribed_RNA"/>
</dbReference>
<keyword evidence="2" id="KW-0813">Transport</keyword>
<keyword evidence="4" id="KW-0653">Protein transport</keyword>